<dbReference type="Pfam" id="PF00704">
    <property type="entry name" value="Glyco_hydro_18"/>
    <property type="match status" value="1"/>
</dbReference>
<dbReference type="Proteomes" id="UP000824056">
    <property type="component" value="Unassembled WGS sequence"/>
</dbReference>
<sequence>MAKRRKKRRRRKGSRLAPVLVMLLLLIVVAGAGIITSMLKKYSPSDARMSLADYYGQETEGELVLILQDRILEERGKIADNIAYIPYQVVAQEMGGRFYWDQESGQMLYTTPTQIQRIDPETSSYEAGDETVSLDYTIVKEVEGQYYIALDFLEEHMEIKGTLYENPDRAVIICDWGTVNTVAAREDTVIRYQGGIKSPILSDVQKGQEFILLEQLDNWSRVMSADGIDGYVENKGLGAAQETEYVYDGPCEENFTSLTRDYKINLAWHQVTSEAANQALGQTIQNVTGVNVISPTWFSVVSTEGAISSLASSDYVNQAHAKGMEVWGLIDNFNDQVSTLETLSSGSARAHIIEKLLEEARRVGMDGINLDFEALTQEEAPHFLQFVRELSVACRNNKLVLSIDNPVPQYTAFYNRKEQGILADYVIIMGYDEHTVGSEQPGSVASLPFVEEGIVQTLKEVPKEKVINGVPFYTRLWTQSNNGVVTSEVFGMDEADAYVQEHGMDVYWNKDVSQNYAEAQIDTGVLKMWLEDEESLEEKLKLIEQYELAGVAAWKLGFERPDVWGVISKYIQ</sequence>
<dbReference type="GO" id="GO:0008061">
    <property type="term" value="F:chitin binding"/>
    <property type="evidence" value="ECO:0007669"/>
    <property type="project" value="InterPro"/>
</dbReference>
<dbReference type="InterPro" id="IPR017853">
    <property type="entry name" value="GH"/>
</dbReference>
<dbReference type="InterPro" id="IPR036582">
    <property type="entry name" value="Mao_N_sf"/>
</dbReference>
<dbReference type="PANTHER" id="PTHR46066:SF2">
    <property type="entry name" value="CHITINASE DOMAIN-CONTAINING PROTEIN 1"/>
    <property type="match status" value="1"/>
</dbReference>
<reference evidence="2" key="2">
    <citation type="submission" date="2021-04" db="EMBL/GenBank/DDBJ databases">
        <authorList>
            <person name="Gilroy R."/>
        </authorList>
    </citation>
    <scope>NUCLEOTIDE SEQUENCE</scope>
    <source>
        <strain evidence="2">1068</strain>
    </source>
</reference>
<dbReference type="AlphaFoldDB" id="A0A9D2FTC4"/>
<evidence type="ECO:0000313" key="2">
    <source>
        <dbReference type="EMBL" id="HIZ66392.1"/>
    </source>
</evidence>
<dbReference type="InterPro" id="IPR001223">
    <property type="entry name" value="Glyco_hydro18_cat"/>
</dbReference>
<dbReference type="Gene3D" id="2.30.30.40">
    <property type="entry name" value="SH3 Domains"/>
    <property type="match status" value="1"/>
</dbReference>
<evidence type="ECO:0000259" key="1">
    <source>
        <dbReference type="PROSITE" id="PS51910"/>
    </source>
</evidence>
<dbReference type="GO" id="GO:0016787">
    <property type="term" value="F:hydrolase activity"/>
    <property type="evidence" value="ECO:0007669"/>
    <property type="project" value="UniProtKB-KW"/>
</dbReference>
<dbReference type="Gene3D" id="3.20.20.80">
    <property type="entry name" value="Glycosidases"/>
    <property type="match status" value="1"/>
</dbReference>
<dbReference type="Gene3D" id="3.10.50.10">
    <property type="match status" value="1"/>
</dbReference>
<dbReference type="PANTHER" id="PTHR46066">
    <property type="entry name" value="CHITINASE DOMAIN-CONTAINING PROTEIN 1 FAMILY MEMBER"/>
    <property type="match status" value="1"/>
</dbReference>
<evidence type="ECO:0000313" key="3">
    <source>
        <dbReference type="Proteomes" id="UP000824056"/>
    </source>
</evidence>
<proteinExistence type="predicted"/>
<comment type="caution">
    <text evidence="2">The sequence shown here is derived from an EMBL/GenBank/DDBJ whole genome shotgun (WGS) entry which is preliminary data.</text>
</comment>
<reference evidence="2" key="1">
    <citation type="journal article" date="2021" name="PeerJ">
        <title>Extensive microbial diversity within the chicken gut microbiome revealed by metagenomics and culture.</title>
        <authorList>
            <person name="Gilroy R."/>
            <person name="Ravi A."/>
            <person name="Getino M."/>
            <person name="Pursley I."/>
            <person name="Horton D.L."/>
            <person name="Alikhan N.F."/>
            <person name="Baker D."/>
            <person name="Gharbi K."/>
            <person name="Hall N."/>
            <person name="Watson M."/>
            <person name="Adriaenssens E.M."/>
            <person name="Foster-Nyarko E."/>
            <person name="Jarju S."/>
            <person name="Secka A."/>
            <person name="Antonio M."/>
            <person name="Oren A."/>
            <person name="Chaudhuri R.R."/>
            <person name="La Ragione R."/>
            <person name="Hildebrand F."/>
            <person name="Pallen M.J."/>
        </authorList>
    </citation>
    <scope>NUCLEOTIDE SEQUENCE</scope>
    <source>
        <strain evidence="2">1068</strain>
    </source>
</reference>
<keyword evidence="2" id="KW-0378">Hydrolase</keyword>
<gene>
    <name evidence="2" type="ORF">H9809_10925</name>
</gene>
<dbReference type="PROSITE" id="PS51910">
    <property type="entry name" value="GH18_2"/>
    <property type="match status" value="1"/>
</dbReference>
<dbReference type="EMBL" id="DXBG01000257">
    <property type="protein sequence ID" value="HIZ66392.1"/>
    <property type="molecule type" value="Genomic_DNA"/>
</dbReference>
<dbReference type="SMART" id="SM00636">
    <property type="entry name" value="Glyco_18"/>
    <property type="match status" value="1"/>
</dbReference>
<dbReference type="GO" id="GO:0005975">
    <property type="term" value="P:carbohydrate metabolic process"/>
    <property type="evidence" value="ECO:0007669"/>
    <property type="project" value="InterPro"/>
</dbReference>
<dbReference type="Pfam" id="PF07833">
    <property type="entry name" value="Cu_amine_oxidN1"/>
    <property type="match status" value="1"/>
</dbReference>
<feature type="domain" description="GH18" evidence="1">
    <location>
        <begin position="262"/>
        <end position="572"/>
    </location>
</feature>
<organism evidence="2 3">
    <name type="scientific">Candidatus Blautia pullicola</name>
    <dbReference type="NCBI Taxonomy" id="2838498"/>
    <lineage>
        <taxon>Bacteria</taxon>
        <taxon>Bacillati</taxon>
        <taxon>Bacillota</taxon>
        <taxon>Clostridia</taxon>
        <taxon>Lachnospirales</taxon>
        <taxon>Lachnospiraceae</taxon>
        <taxon>Blautia</taxon>
    </lineage>
</organism>
<dbReference type="SUPFAM" id="SSF55383">
    <property type="entry name" value="Copper amine oxidase, domain N"/>
    <property type="match status" value="1"/>
</dbReference>
<accession>A0A9D2FTC4</accession>
<dbReference type="InterPro" id="IPR011583">
    <property type="entry name" value="Chitinase_II/V-like_cat"/>
</dbReference>
<dbReference type="InterPro" id="IPR029070">
    <property type="entry name" value="Chitinase_insertion_sf"/>
</dbReference>
<dbReference type="InterPro" id="IPR012854">
    <property type="entry name" value="Cu_amine_oxidase-like_N"/>
</dbReference>
<dbReference type="SUPFAM" id="SSF51445">
    <property type="entry name" value="(Trans)glycosidases"/>
    <property type="match status" value="1"/>
</dbReference>
<protein>
    <submittedName>
        <fullName evidence="2">Glycosyl hydrolase family 18</fullName>
    </submittedName>
</protein>
<name>A0A9D2FTC4_9FIRM</name>